<comment type="caution">
    <text evidence="1">The sequence shown here is derived from an EMBL/GenBank/DDBJ whole genome shotgun (WGS) entry which is preliminary data.</text>
</comment>
<gene>
    <name evidence="1" type="ORF">GCM10007977_106150</name>
</gene>
<dbReference type="InterPro" id="IPR041492">
    <property type="entry name" value="HAD_2"/>
</dbReference>
<dbReference type="SUPFAM" id="SSF56784">
    <property type="entry name" value="HAD-like"/>
    <property type="match status" value="1"/>
</dbReference>
<evidence type="ECO:0000313" key="1">
    <source>
        <dbReference type="EMBL" id="GGM87013.1"/>
    </source>
</evidence>
<dbReference type="Gene3D" id="1.10.150.240">
    <property type="entry name" value="Putative phosphatase, domain 2"/>
    <property type="match status" value="1"/>
</dbReference>
<dbReference type="InterPro" id="IPR006439">
    <property type="entry name" value="HAD-SF_hydro_IA"/>
</dbReference>
<sequence length="218" mass="24044">MFAVLYDFDGLLIDSEAAGLVSWQEVYSSFGHELDLEHWLAETLAGRGPCMPRERLTALLDDPVDWDEVEAKRLLRRNELLILRPGAAAHLARAEQLGAITGIVSNAPDWWISERLAAVGISESRFDVIVSKSPVLAKKPAPDAYLAALEILDILPDNALAFEDSPIGVQAAQAAGIRCVAVPNDVTRRFDLSMADVLLPRLDAQPIEELLERLQLRR</sequence>
<reference evidence="1" key="2">
    <citation type="submission" date="2020-09" db="EMBL/GenBank/DDBJ databases">
        <authorList>
            <person name="Sun Q."/>
            <person name="Ohkuma M."/>
        </authorList>
    </citation>
    <scope>NUCLEOTIDE SEQUENCE</scope>
    <source>
        <strain evidence="1">JCM 19831</strain>
    </source>
</reference>
<dbReference type="InterPro" id="IPR036412">
    <property type="entry name" value="HAD-like_sf"/>
</dbReference>
<dbReference type="Proteomes" id="UP000642070">
    <property type="component" value="Unassembled WGS sequence"/>
</dbReference>
<dbReference type="PANTHER" id="PTHR43481:SF4">
    <property type="entry name" value="GLYCEROL-1-PHOSPHATE PHOSPHOHYDROLASE 1-RELATED"/>
    <property type="match status" value="1"/>
</dbReference>
<dbReference type="InterPro" id="IPR051806">
    <property type="entry name" value="HAD-like_SPP"/>
</dbReference>
<dbReference type="InterPro" id="IPR023214">
    <property type="entry name" value="HAD_sf"/>
</dbReference>
<dbReference type="AlphaFoldDB" id="A0A917UEB1"/>
<dbReference type="GO" id="GO:0050308">
    <property type="term" value="F:sugar-phosphatase activity"/>
    <property type="evidence" value="ECO:0007669"/>
    <property type="project" value="TreeGrafter"/>
</dbReference>
<dbReference type="EMBL" id="BMPI01000109">
    <property type="protein sequence ID" value="GGM87013.1"/>
    <property type="molecule type" value="Genomic_DNA"/>
</dbReference>
<dbReference type="RefSeq" id="WP_190257753.1">
    <property type="nucleotide sequence ID" value="NZ_BMPI01000109.1"/>
</dbReference>
<evidence type="ECO:0000313" key="2">
    <source>
        <dbReference type="Proteomes" id="UP000642070"/>
    </source>
</evidence>
<accession>A0A917UEB1</accession>
<dbReference type="SFLD" id="SFLDS00003">
    <property type="entry name" value="Haloacid_Dehalogenase"/>
    <property type="match status" value="1"/>
</dbReference>
<dbReference type="PRINTS" id="PR00413">
    <property type="entry name" value="HADHALOGNASE"/>
</dbReference>
<dbReference type="PANTHER" id="PTHR43481">
    <property type="entry name" value="FRUCTOSE-1-PHOSPHATE PHOSPHATASE"/>
    <property type="match status" value="1"/>
</dbReference>
<dbReference type="Pfam" id="PF13419">
    <property type="entry name" value="HAD_2"/>
    <property type="match status" value="1"/>
</dbReference>
<dbReference type="SFLD" id="SFLDG01129">
    <property type="entry name" value="C1.5:_HAD__Beta-PGM__Phosphata"/>
    <property type="match status" value="1"/>
</dbReference>
<protein>
    <submittedName>
        <fullName evidence="1">Haloacid dehalogenase</fullName>
    </submittedName>
</protein>
<proteinExistence type="predicted"/>
<dbReference type="InterPro" id="IPR023198">
    <property type="entry name" value="PGP-like_dom2"/>
</dbReference>
<name>A0A917UEB1_9ACTN</name>
<dbReference type="Gene3D" id="3.40.50.1000">
    <property type="entry name" value="HAD superfamily/HAD-like"/>
    <property type="match status" value="1"/>
</dbReference>
<reference evidence="1" key="1">
    <citation type="journal article" date="2014" name="Int. J. Syst. Evol. Microbiol.">
        <title>Complete genome sequence of Corynebacterium casei LMG S-19264T (=DSM 44701T), isolated from a smear-ripened cheese.</title>
        <authorList>
            <consortium name="US DOE Joint Genome Institute (JGI-PGF)"/>
            <person name="Walter F."/>
            <person name="Albersmeier A."/>
            <person name="Kalinowski J."/>
            <person name="Ruckert C."/>
        </authorList>
    </citation>
    <scope>NUCLEOTIDE SEQUENCE</scope>
    <source>
        <strain evidence="1">JCM 19831</strain>
    </source>
</reference>
<keyword evidence="2" id="KW-1185">Reference proteome</keyword>
<dbReference type="NCBIfam" id="TIGR01509">
    <property type="entry name" value="HAD-SF-IA-v3"/>
    <property type="match status" value="1"/>
</dbReference>
<organism evidence="1 2">
    <name type="scientific">Dactylosporangium sucinum</name>
    <dbReference type="NCBI Taxonomy" id="1424081"/>
    <lineage>
        <taxon>Bacteria</taxon>
        <taxon>Bacillati</taxon>
        <taxon>Actinomycetota</taxon>
        <taxon>Actinomycetes</taxon>
        <taxon>Micromonosporales</taxon>
        <taxon>Micromonosporaceae</taxon>
        <taxon>Dactylosporangium</taxon>
    </lineage>
</organism>